<evidence type="ECO:0000313" key="3">
    <source>
        <dbReference type="Proteomes" id="UP001141327"/>
    </source>
</evidence>
<dbReference type="Pfam" id="PF00856">
    <property type="entry name" value="SET"/>
    <property type="match status" value="1"/>
</dbReference>
<keyword evidence="3" id="KW-1185">Reference proteome</keyword>
<dbReference type="SUPFAM" id="SSF48452">
    <property type="entry name" value="TPR-like"/>
    <property type="match status" value="1"/>
</dbReference>
<dbReference type="Gene3D" id="2.170.270.10">
    <property type="entry name" value="SET domain"/>
    <property type="match status" value="1"/>
</dbReference>
<dbReference type="InterPro" id="IPR001214">
    <property type="entry name" value="SET_dom"/>
</dbReference>
<dbReference type="Proteomes" id="UP001141327">
    <property type="component" value="Unassembled WGS sequence"/>
</dbReference>
<name>A0ABQ8UV20_9EUKA</name>
<dbReference type="InterPro" id="IPR046341">
    <property type="entry name" value="SET_dom_sf"/>
</dbReference>
<reference evidence="2" key="1">
    <citation type="journal article" date="2022" name="bioRxiv">
        <title>Genomics of Preaxostyla Flagellates Illuminates Evolutionary Transitions and the Path Towards Mitochondrial Loss.</title>
        <authorList>
            <person name="Novak L.V.F."/>
            <person name="Treitli S.C."/>
            <person name="Pyrih J."/>
            <person name="Halakuc P."/>
            <person name="Pipaliya S.V."/>
            <person name="Vacek V."/>
            <person name="Brzon O."/>
            <person name="Soukal P."/>
            <person name="Eme L."/>
            <person name="Dacks J.B."/>
            <person name="Karnkowska A."/>
            <person name="Elias M."/>
            <person name="Hampl V."/>
        </authorList>
    </citation>
    <scope>NUCLEOTIDE SEQUENCE</scope>
    <source>
        <strain evidence="2">RCP-MX</strain>
    </source>
</reference>
<dbReference type="PANTHER" id="PTHR47643">
    <property type="entry name" value="TPR DOMAIN PROTEIN (AFU_ORTHOLOGUE AFUA_5G12710)"/>
    <property type="match status" value="1"/>
</dbReference>
<dbReference type="PANTHER" id="PTHR47643:SF2">
    <property type="entry name" value="TPR DOMAIN PROTEIN (AFU_ORTHOLOGUE AFUA_5G12710)"/>
    <property type="match status" value="1"/>
</dbReference>
<comment type="caution">
    <text evidence="2">The sequence shown here is derived from an EMBL/GenBank/DDBJ whole genome shotgun (WGS) entry which is preliminary data.</text>
</comment>
<evidence type="ECO:0000313" key="2">
    <source>
        <dbReference type="EMBL" id="KAJ4462397.1"/>
    </source>
</evidence>
<dbReference type="SMART" id="SM00317">
    <property type="entry name" value="SET"/>
    <property type="match status" value="1"/>
</dbReference>
<proteinExistence type="predicted"/>
<protein>
    <submittedName>
        <fullName evidence="2">TPR domain protein</fullName>
    </submittedName>
</protein>
<dbReference type="Gene3D" id="1.25.40.10">
    <property type="entry name" value="Tetratricopeptide repeat domain"/>
    <property type="match status" value="1"/>
</dbReference>
<feature type="domain" description="SET" evidence="1">
    <location>
        <begin position="348"/>
        <end position="561"/>
    </location>
</feature>
<dbReference type="SUPFAM" id="SSF82199">
    <property type="entry name" value="SET domain"/>
    <property type="match status" value="1"/>
</dbReference>
<gene>
    <name evidence="2" type="ORF">PAPYR_1026</name>
</gene>
<dbReference type="CDD" id="cd08161">
    <property type="entry name" value="SET"/>
    <property type="match status" value="1"/>
</dbReference>
<dbReference type="InterPro" id="IPR011990">
    <property type="entry name" value="TPR-like_helical_dom_sf"/>
</dbReference>
<dbReference type="CDD" id="cd20071">
    <property type="entry name" value="SET_SMYD"/>
    <property type="match status" value="1"/>
</dbReference>
<sequence>MDDQEMGGVIDDGSRTNLNAQWKIIADRWEDSTSECEGDLPIRDTVMDYFQLALVSHEELVATHSIRSSIRPSFSLADVPLVNPQKQITIRECVKRCNHLHTGFVLNATVIRPPLTVVATNLLLEDENGDVIILAVYHPAVDPTEFRVGTRVAVIAPYAKFPRNDRSLPPMLRTDNPHAVVILTPSTPPPAEPAEVMLTRATEAFQASRFREATGCLTRAQQTAPGNIDLLAKRSDSQLAGGWWAGALQDARAVLEREPGHYQANCNAALALVGLQRPVEAHPYLDALRAMSGRLTEGRRAEITALIADVERCCCEARGVYDMRAMHAEARAARGGRLGPRHCDFISPAVEPRPVASKGRGVFAKEDLAEGTLLMACRALVFAEPDQGPVSYAMFGRRNVDLGPTARLVPLAVRFLIEHPERADEVLELTATGEEPAEKEDVDGGRGQPRVDLARIEQICEVFVYVATVDTYGCVRVRVRVSPVTDLLATRGVFADQATAAEYALPELIRLTKASAGLWGKPSLFNHSCLPTCAWEAVGDFMFVRTILPVRAGDELCTAYIDVSMSPSVREASFRALGFDCICERCNFFRQYPAYRDLEEPISKLVAFQHLTLATAIGHAMGLSPPRLMPDELALAGLCCASGLPDQSERILRRLRGGVLAGLEDDVFLTAVMQLGTEWEGDPDRKACWRPQFEEIARRVGTGGGADADCRHPLRATSPLPPSMGELSPSVHLKLHAQRTKYRPSGSRLVGSNPPGRLGRIGYFSWRSDVLVVFSNGYKVKCDRVRPATTQDIDGRFQVHEKPLRGTNKCDNRVVLTCVTRGTKTCNNGRVLTRVTAGSSGQLIEATVPCRNPSSTQKPVHFATTRRRGLPDEKFALVLLRAVYRRNTPLERGLGQRGQPLMISEPRKIKLLESVVEAGKRWKLVKLLDVCDWFAVFLCQNLAQIAEYLFELAWGVNTRKTGTYASSTPNNQVPMLTTARTRRHQGVWGLLTPTVFPQPVDGDRVCWGLRAPELPALHAPTKPVKPSTTLTATRYSPPFTITHP</sequence>
<accession>A0ABQ8UV20</accession>
<organism evidence="2 3">
    <name type="scientific">Paratrimastix pyriformis</name>
    <dbReference type="NCBI Taxonomy" id="342808"/>
    <lineage>
        <taxon>Eukaryota</taxon>
        <taxon>Metamonada</taxon>
        <taxon>Preaxostyla</taxon>
        <taxon>Paratrimastigidae</taxon>
        <taxon>Paratrimastix</taxon>
    </lineage>
</organism>
<dbReference type="InterPro" id="IPR053209">
    <property type="entry name" value="Gramillin-biosynth_MTr"/>
</dbReference>
<dbReference type="PROSITE" id="PS50280">
    <property type="entry name" value="SET"/>
    <property type="match status" value="1"/>
</dbReference>
<evidence type="ECO:0000259" key="1">
    <source>
        <dbReference type="PROSITE" id="PS50280"/>
    </source>
</evidence>
<dbReference type="EMBL" id="JAPMOS010000003">
    <property type="protein sequence ID" value="KAJ4462397.1"/>
    <property type="molecule type" value="Genomic_DNA"/>
</dbReference>